<dbReference type="RefSeq" id="WP_121432519.1">
    <property type="nucleotide sequence ID" value="NZ_RBWU01000001.1"/>
</dbReference>
<gene>
    <name evidence="2" type="ORF">BZB76_0353</name>
</gene>
<dbReference type="Proteomes" id="UP000274601">
    <property type="component" value="Unassembled WGS sequence"/>
</dbReference>
<protein>
    <submittedName>
        <fullName evidence="2">Uncharacterized protein</fullName>
    </submittedName>
</protein>
<evidence type="ECO:0000313" key="3">
    <source>
        <dbReference type="Proteomes" id="UP000274601"/>
    </source>
</evidence>
<evidence type="ECO:0000256" key="1">
    <source>
        <dbReference type="SAM" id="MobiDB-lite"/>
    </source>
</evidence>
<organism evidence="2 3">
    <name type="scientific">Actinomadura pelletieri DSM 43383</name>
    <dbReference type="NCBI Taxonomy" id="1120940"/>
    <lineage>
        <taxon>Bacteria</taxon>
        <taxon>Bacillati</taxon>
        <taxon>Actinomycetota</taxon>
        <taxon>Actinomycetes</taxon>
        <taxon>Streptosporangiales</taxon>
        <taxon>Thermomonosporaceae</taxon>
        <taxon>Actinomadura</taxon>
    </lineage>
</organism>
<comment type="caution">
    <text evidence="2">The sequence shown here is derived from an EMBL/GenBank/DDBJ whole genome shotgun (WGS) entry which is preliminary data.</text>
</comment>
<feature type="region of interest" description="Disordered" evidence="1">
    <location>
        <begin position="164"/>
        <end position="185"/>
    </location>
</feature>
<reference evidence="2 3" key="1">
    <citation type="submission" date="2018-10" db="EMBL/GenBank/DDBJ databases">
        <title>Genomic Encyclopedia of Archaeal and Bacterial Type Strains, Phase II (KMG-II): from individual species to whole genera.</title>
        <authorList>
            <person name="Goeker M."/>
        </authorList>
    </citation>
    <scope>NUCLEOTIDE SEQUENCE [LARGE SCALE GENOMIC DNA]</scope>
    <source>
        <strain evidence="2 3">DSM 43383</strain>
    </source>
</reference>
<evidence type="ECO:0000313" key="2">
    <source>
        <dbReference type="EMBL" id="RKS78915.1"/>
    </source>
</evidence>
<accession>A0A495QXJ8</accession>
<dbReference type="OrthoDB" id="3532286at2"/>
<proteinExistence type="predicted"/>
<sequence>MGSQYRGTQEIVERGAAVVVEVLALRVTGEKGTVNDALAFRVLTGELSDGRHPDAVARELLGLPSDTAAHLLHSTSWRHDPSGRVLLTYACCPDPRPDLAAMPLTGRGLAYGDGPASPSPGRPRIEQVAAHAVRHLAFLWYNDTAARRVIDSVEGLAGILALSSPAPAGQLPEPGQDGWEAFTSR</sequence>
<keyword evidence="3" id="KW-1185">Reference proteome</keyword>
<dbReference type="EMBL" id="RBWU01000001">
    <property type="protein sequence ID" value="RKS78915.1"/>
    <property type="molecule type" value="Genomic_DNA"/>
</dbReference>
<name>A0A495QXJ8_9ACTN</name>
<dbReference type="AlphaFoldDB" id="A0A495QXJ8"/>